<protein>
    <submittedName>
        <fullName evidence="2">GAF domain-containing protein</fullName>
    </submittedName>
</protein>
<dbReference type="AlphaFoldDB" id="A0AB39HF49"/>
<dbReference type="SUPFAM" id="SSF55781">
    <property type="entry name" value="GAF domain-like"/>
    <property type="match status" value="1"/>
</dbReference>
<dbReference type="SMART" id="SM00065">
    <property type="entry name" value="GAF"/>
    <property type="match status" value="1"/>
</dbReference>
<gene>
    <name evidence="2" type="ORF">AB0763_01725</name>
</gene>
<accession>A0AB39HF49</accession>
<name>A0AB39HF49_9VIBR</name>
<dbReference type="InterPro" id="IPR029016">
    <property type="entry name" value="GAF-like_dom_sf"/>
</dbReference>
<dbReference type="EMBL" id="CP162601">
    <property type="protein sequence ID" value="XDK25394.1"/>
    <property type="molecule type" value="Genomic_DNA"/>
</dbReference>
<dbReference type="RefSeq" id="WP_306102141.1">
    <property type="nucleotide sequence ID" value="NZ_CP162601.1"/>
</dbReference>
<dbReference type="KEGG" id="vih:AB0763_01725"/>
<reference evidence="2" key="1">
    <citation type="submission" date="2024-07" db="EMBL/GenBank/DDBJ databases">
        <title>Genome Analysis of a Potential Novel Vibrio Species Secreting pH- and Thermo-stable Alginate Lyase and its Application in Producing Alginate Oligosaccharides.</title>
        <authorList>
            <person name="Huang H."/>
            <person name="Bao K."/>
        </authorList>
    </citation>
    <scope>NUCLEOTIDE SEQUENCE</scope>
    <source>
        <strain evidence="2">HB236076</strain>
    </source>
</reference>
<dbReference type="InterPro" id="IPR003018">
    <property type="entry name" value="GAF"/>
</dbReference>
<proteinExistence type="predicted"/>
<sequence>MQKTMPTENEVSRLMALYQLDLLDSHSDHRFQRVVELATHISGCPIGLVSLIDKDRQWFKAKVGIEVNQTSRDISFCGHTIQTNQPLIVADATSDERFSDNPLVTGEPHIRFYAGIPLTMNSGHNIGTLCVIDTKAQVLDNSQIARLVDLANILVDEIQWSQRVNHDLDTGFLNQTSFKKYAKQLLHSSESNHLPIVSIHWRCFGFERLSHFEQSQVLSLLATIIRQYLPDDPLIGRLYEFDLCLLSRIDPSRPILVEELITRPSQALLHALPDLASRIEVSAHFEFVEQLAQLWGAE</sequence>
<dbReference type="Gene3D" id="3.30.450.40">
    <property type="match status" value="1"/>
</dbReference>
<evidence type="ECO:0000259" key="1">
    <source>
        <dbReference type="SMART" id="SM00065"/>
    </source>
</evidence>
<evidence type="ECO:0000313" key="2">
    <source>
        <dbReference type="EMBL" id="XDK25394.1"/>
    </source>
</evidence>
<dbReference type="PANTHER" id="PTHR43102:SF2">
    <property type="entry name" value="GAF DOMAIN-CONTAINING PROTEIN"/>
    <property type="match status" value="1"/>
</dbReference>
<dbReference type="PANTHER" id="PTHR43102">
    <property type="entry name" value="SLR1143 PROTEIN"/>
    <property type="match status" value="1"/>
</dbReference>
<dbReference type="Pfam" id="PF01590">
    <property type="entry name" value="GAF"/>
    <property type="match status" value="1"/>
</dbReference>
<organism evidence="2">
    <name type="scientific">Vibrio sp. HB236076</name>
    <dbReference type="NCBI Taxonomy" id="3232307"/>
    <lineage>
        <taxon>Bacteria</taxon>
        <taxon>Pseudomonadati</taxon>
        <taxon>Pseudomonadota</taxon>
        <taxon>Gammaproteobacteria</taxon>
        <taxon>Vibrionales</taxon>
        <taxon>Vibrionaceae</taxon>
        <taxon>Vibrio</taxon>
    </lineage>
</organism>
<feature type="domain" description="GAF" evidence="1">
    <location>
        <begin position="26"/>
        <end position="168"/>
    </location>
</feature>